<name>A0AC58RNW0_TOBAC</name>
<dbReference type="Proteomes" id="UP000790787">
    <property type="component" value="Chromosome 7"/>
</dbReference>
<sequence>MCQFSPTWFKGSYSQWLEYSIIGDATFYLCCYLFKNELESRGNAGDAFTKMVLGDRTRVWKDSKHMLVKSAFRFRGYDESEEFEYKGGFLKLLEWYGDRHPDVGRVILRHDPQNDMMIFPAIQKTIVGACAKETTKAIIEVLGGDYFEILIDESKDVSHKEQMTLILRYVNKSEMVIKRFLDIVHVSDTSFSSLQKAIYSLLLDHSLRKSKICGQGYDGANNMQGKINGLKSLILQDTPSAYCIHCFAHQLQLALVTLSKNHSDVDNFFYVVTNILNTIGSSVKRMDSLRQQQEDKLEELLKFGVYTGQDMKRDCPYHLNRFVVGNLLSQIQEFGFIFMLHLMFKVLLFINELNKALQKKDQDIVNAMGMLDLAKKRLQMMRETEWDSLLDEVCSFCSKHDILILKMDKDYTLGKSKHKRSEVSYLHHFLVEVFTTVIDLEFQELNDRFDVVTTE</sequence>
<keyword evidence="1" id="KW-1185">Reference proteome</keyword>
<protein>
    <submittedName>
        <fullName evidence="2">Uncharacterized protein LOC107810942</fullName>
    </submittedName>
</protein>
<reference evidence="1" key="1">
    <citation type="journal article" date="2014" name="Nat. Commun.">
        <title>The tobacco genome sequence and its comparison with those of tomato and potato.</title>
        <authorList>
            <person name="Sierro N."/>
            <person name="Battey J.N."/>
            <person name="Ouadi S."/>
            <person name="Bakaher N."/>
            <person name="Bovet L."/>
            <person name="Willig A."/>
            <person name="Goepfert S."/>
            <person name="Peitsch M.C."/>
            <person name="Ivanov N.V."/>
        </authorList>
    </citation>
    <scope>NUCLEOTIDE SEQUENCE [LARGE SCALE GENOMIC DNA]</scope>
</reference>
<evidence type="ECO:0000313" key="1">
    <source>
        <dbReference type="Proteomes" id="UP000790787"/>
    </source>
</evidence>
<gene>
    <name evidence="2" type="primary">LOC107810942</name>
</gene>
<dbReference type="RefSeq" id="XP_075074416.1">
    <property type="nucleotide sequence ID" value="XM_075218315.1"/>
</dbReference>
<evidence type="ECO:0000313" key="2">
    <source>
        <dbReference type="RefSeq" id="XP_075074416.1"/>
    </source>
</evidence>
<proteinExistence type="predicted"/>
<accession>A0AC58RNW0</accession>
<reference evidence="2" key="2">
    <citation type="submission" date="2025-08" db="UniProtKB">
        <authorList>
            <consortium name="RefSeq"/>
        </authorList>
    </citation>
    <scope>IDENTIFICATION</scope>
    <source>
        <tissue evidence="2">Leaf</tissue>
    </source>
</reference>
<organism evidence="1 2">
    <name type="scientific">Nicotiana tabacum</name>
    <name type="common">Common tobacco</name>
    <dbReference type="NCBI Taxonomy" id="4097"/>
    <lineage>
        <taxon>Eukaryota</taxon>
        <taxon>Viridiplantae</taxon>
        <taxon>Streptophyta</taxon>
        <taxon>Embryophyta</taxon>
        <taxon>Tracheophyta</taxon>
        <taxon>Spermatophyta</taxon>
        <taxon>Magnoliopsida</taxon>
        <taxon>eudicotyledons</taxon>
        <taxon>Gunneridae</taxon>
        <taxon>Pentapetalae</taxon>
        <taxon>asterids</taxon>
        <taxon>lamiids</taxon>
        <taxon>Solanales</taxon>
        <taxon>Solanaceae</taxon>
        <taxon>Nicotianoideae</taxon>
        <taxon>Nicotianeae</taxon>
        <taxon>Nicotiana</taxon>
    </lineage>
</organism>